<feature type="non-terminal residue" evidence="2">
    <location>
        <position position="1"/>
    </location>
</feature>
<name>G0QSM3_ICHMU</name>
<dbReference type="OMA" id="SIAFCQL"/>
<dbReference type="STRING" id="857967.G0QSM3"/>
<feature type="signal peptide" evidence="1">
    <location>
        <begin position="1"/>
        <end position="32"/>
    </location>
</feature>
<dbReference type="InParanoid" id="G0QSM3"/>
<gene>
    <name evidence="2" type="ORF">IMG5_102210</name>
</gene>
<dbReference type="AlphaFoldDB" id="G0QSM3"/>
<evidence type="ECO:0000256" key="1">
    <source>
        <dbReference type="SAM" id="SignalP"/>
    </source>
</evidence>
<dbReference type="Proteomes" id="UP000008983">
    <property type="component" value="Unassembled WGS sequence"/>
</dbReference>
<keyword evidence="1" id="KW-0732">Signal</keyword>
<feature type="chain" id="PRO_5003407901" evidence="1">
    <location>
        <begin position="33"/>
        <end position="442"/>
    </location>
</feature>
<evidence type="ECO:0000313" key="3">
    <source>
        <dbReference type="Proteomes" id="UP000008983"/>
    </source>
</evidence>
<evidence type="ECO:0000313" key="2">
    <source>
        <dbReference type="EMBL" id="EGR31782.1"/>
    </source>
</evidence>
<sequence length="442" mass="50238">QQNKKNINKKILLMNKTLLLLVLLGLTTFVLADVVIDTSVYEKATKCHESCFCEQTDTKCAECNICTSCRHPTAHIIENSYCVCDTPRYVQGRTKEGQWTCEKVVNPVPVRNCEWQLFNQIFNMVIVSNCYISTNENNQNTVVDVLSYNWQRLSLQLDPECQNELNTTLLWSPSCGDDKSYVPLDSKYFKHEQGTTTTVFEASLMDIYSLSSNQPQVGERSIFQVICLAVQLSNAYVPIRLHKFQLRIFTNRDQVEVFHLDVSKQITDGCDKGQQCIVVANLDTRGDICTSEACTGFLPEGSVPKYIVGDYLYVRIQFLDNTYTNYLQVQTVKFTDDRGVYSYNKNTQWWQINQQKGLVDVKVLLWQPQVNCKVEVTLKITLQPDSRLRALSAESTTGKVTKQNFQIEVAQSSTKNAQLENNSSFSAKLFCGLILAALALLF</sequence>
<proteinExistence type="predicted"/>
<dbReference type="GeneID" id="14907933"/>
<protein>
    <submittedName>
        <fullName evidence="2">Uncharacterized protein</fullName>
    </submittedName>
</protein>
<dbReference type="eggNOG" id="ENOG502R2P7">
    <property type="taxonomic scope" value="Eukaryota"/>
</dbReference>
<organism evidence="2 3">
    <name type="scientific">Ichthyophthirius multifiliis</name>
    <name type="common">White spot disease agent</name>
    <name type="synonym">Ich</name>
    <dbReference type="NCBI Taxonomy" id="5932"/>
    <lineage>
        <taxon>Eukaryota</taxon>
        <taxon>Sar</taxon>
        <taxon>Alveolata</taxon>
        <taxon>Ciliophora</taxon>
        <taxon>Intramacronucleata</taxon>
        <taxon>Oligohymenophorea</taxon>
        <taxon>Hymenostomatida</taxon>
        <taxon>Ophryoglenina</taxon>
        <taxon>Ichthyophthirius</taxon>
    </lineage>
</organism>
<reference evidence="2 3" key="1">
    <citation type="submission" date="2011-07" db="EMBL/GenBank/DDBJ databases">
        <authorList>
            <person name="Coyne R."/>
            <person name="Brami D."/>
            <person name="Johnson J."/>
            <person name="Hostetler J."/>
            <person name="Hannick L."/>
            <person name="Clark T."/>
            <person name="Cassidy-Hanley D."/>
            <person name="Inman J."/>
        </authorList>
    </citation>
    <scope>NUCLEOTIDE SEQUENCE [LARGE SCALE GENOMIC DNA]</scope>
    <source>
        <strain evidence="2 3">G5</strain>
    </source>
</reference>
<accession>G0QSM3</accession>
<dbReference type="EMBL" id="GL983817">
    <property type="protein sequence ID" value="EGR31782.1"/>
    <property type="molecule type" value="Genomic_DNA"/>
</dbReference>
<keyword evidence="3" id="KW-1185">Reference proteome</keyword>
<dbReference type="RefSeq" id="XP_004035268.1">
    <property type="nucleotide sequence ID" value="XM_004035220.1"/>
</dbReference>